<keyword evidence="1" id="KW-0808">Transferase</keyword>
<sequence length="79" mass="9046">MERVSADDGSTVYVADDEWISGQVGPFFATYRSQDRSRKYGWYCDHCNSIDTAMDTMGRLKCNECGNLRKPEGWDPVQK</sequence>
<evidence type="ECO:0000313" key="2">
    <source>
        <dbReference type="Proteomes" id="UP000069906"/>
    </source>
</evidence>
<dbReference type="Proteomes" id="UP000069906">
    <property type="component" value="Chromosome"/>
</dbReference>
<dbReference type="HOGENOM" id="CLU_2550131_0_0_2"/>
<dbReference type="KEGG" id="hsu:HLASF_1669"/>
<keyword evidence="2" id="KW-1185">Reference proteome</keyword>
<dbReference type="InterPro" id="IPR043854">
    <property type="entry name" value="DUF5816"/>
</dbReference>
<dbReference type="GeneID" id="25159822"/>
<reference evidence="1 2" key="1">
    <citation type="journal article" date="2015" name="ISME J.">
        <title>Elemental sulfur and acetate can support life of a novel strictly anaerobic haloarchaeon.</title>
        <authorList>
            <person name="Sorokin D.Y."/>
            <person name="Kublanov I.V."/>
            <person name="Gavrilov S.N."/>
            <person name="Rojo D."/>
            <person name="Roman P."/>
            <person name="Golyshin P.N."/>
            <person name="Slepak V.Z."/>
            <person name="Smedile F."/>
            <person name="Ferrer M."/>
            <person name="Messina E."/>
            <person name="La Cono V."/>
            <person name="Yakimov M.M."/>
        </authorList>
    </citation>
    <scope>NUCLEOTIDE SEQUENCE [LARGE SCALE GENOMIC DNA]</scope>
    <source>
        <strain evidence="1 2">HSR2</strain>
    </source>
</reference>
<protein>
    <submittedName>
        <fullName evidence="1">GNAT family acetyltransferase</fullName>
    </submittedName>
</protein>
<dbReference type="AlphaFoldDB" id="A0A0F7PDA8"/>
<dbReference type="GO" id="GO:0016740">
    <property type="term" value="F:transferase activity"/>
    <property type="evidence" value="ECO:0007669"/>
    <property type="project" value="UniProtKB-KW"/>
</dbReference>
<proteinExistence type="predicted"/>
<gene>
    <name evidence="1" type="ORF">HLASF_1669</name>
</gene>
<organism evidence="1 2">
    <name type="scientific">Halanaeroarchaeum sulfurireducens</name>
    <dbReference type="NCBI Taxonomy" id="1604004"/>
    <lineage>
        <taxon>Archaea</taxon>
        <taxon>Methanobacteriati</taxon>
        <taxon>Methanobacteriota</taxon>
        <taxon>Stenosarchaea group</taxon>
        <taxon>Halobacteria</taxon>
        <taxon>Halobacteriales</taxon>
        <taxon>Halobacteriaceae</taxon>
        <taxon>Halanaeroarchaeum</taxon>
    </lineage>
</organism>
<dbReference type="EMBL" id="CP008874">
    <property type="protein sequence ID" value="AKH98145.1"/>
    <property type="molecule type" value="Genomic_DNA"/>
</dbReference>
<name>A0A0F7PDA8_9EURY</name>
<dbReference type="Pfam" id="PF19133">
    <property type="entry name" value="DUF5816"/>
    <property type="match status" value="1"/>
</dbReference>
<accession>A0A0F7PDA8</accession>
<evidence type="ECO:0000313" key="1">
    <source>
        <dbReference type="EMBL" id="AKH98145.1"/>
    </source>
</evidence>
<dbReference type="RefSeq" id="WP_050048831.1">
    <property type="nucleotide sequence ID" value="NZ_CP008874.1"/>
</dbReference>
<dbReference type="OrthoDB" id="333505at2157"/>